<proteinExistence type="predicted"/>
<keyword evidence="1" id="KW-0489">Methyltransferase</keyword>
<evidence type="ECO:0000313" key="2">
    <source>
        <dbReference type="Proteomes" id="UP000217250"/>
    </source>
</evidence>
<dbReference type="EMBL" id="CP022386">
    <property type="protein sequence ID" value="ATA88187.1"/>
    <property type="molecule type" value="Genomic_DNA"/>
</dbReference>
<dbReference type="InterPro" id="IPR029063">
    <property type="entry name" value="SAM-dependent_MTases_sf"/>
</dbReference>
<dbReference type="RefSeq" id="WP_095911325.1">
    <property type="nucleotide sequence ID" value="NZ_CP022386.1"/>
</dbReference>
<name>A0A250FW56_9FLAO</name>
<organism evidence="1 2">
    <name type="scientific">Capnocytophaga gingivalis</name>
    <dbReference type="NCBI Taxonomy" id="1017"/>
    <lineage>
        <taxon>Bacteria</taxon>
        <taxon>Pseudomonadati</taxon>
        <taxon>Bacteroidota</taxon>
        <taxon>Flavobacteriia</taxon>
        <taxon>Flavobacteriales</taxon>
        <taxon>Flavobacteriaceae</taxon>
        <taxon>Capnocytophaga</taxon>
    </lineage>
</organism>
<sequence length="182" mass="21901">MYRIYPQKRYRKTLTILERFSPKGTTILDLGVRNPFSEVMEKEGYIVNNTQGEDLDLFPEKLADYTGEFVTALEILEHLVNPFEVLQHLPAQRLLVTVPLRLWFASAYRNDKDPRDCHYHEFEDWQLDMLLEKAGWRIKYREKWTHPVGKLGIRPLLRYFTPRYYAVYAERIIDDEYRVKKI</sequence>
<protein>
    <submittedName>
        <fullName evidence="1">Methyltransferase</fullName>
    </submittedName>
</protein>
<dbReference type="GeneID" id="84808541"/>
<keyword evidence="1" id="KW-0808">Transferase</keyword>
<dbReference type="GO" id="GO:0032259">
    <property type="term" value="P:methylation"/>
    <property type="evidence" value="ECO:0007669"/>
    <property type="project" value="UniProtKB-KW"/>
</dbReference>
<accession>A0A250FW56</accession>
<dbReference type="AlphaFoldDB" id="A0A250FW56"/>
<dbReference type="SUPFAM" id="SSF53335">
    <property type="entry name" value="S-adenosyl-L-methionine-dependent methyltransferases"/>
    <property type="match status" value="1"/>
</dbReference>
<dbReference type="GO" id="GO:0008168">
    <property type="term" value="F:methyltransferase activity"/>
    <property type="evidence" value="ECO:0007669"/>
    <property type="project" value="UniProtKB-KW"/>
</dbReference>
<dbReference type="OrthoDB" id="1123183at2"/>
<reference evidence="2" key="1">
    <citation type="submission" date="2017-06" db="EMBL/GenBank/DDBJ databases">
        <title>Capnocytophaga spp. assemblies.</title>
        <authorList>
            <person name="Gulvik C.A."/>
        </authorList>
    </citation>
    <scope>NUCLEOTIDE SEQUENCE [LARGE SCALE GENOMIC DNA]</scope>
    <source>
        <strain evidence="2">H1496</strain>
    </source>
</reference>
<evidence type="ECO:0000313" key="1">
    <source>
        <dbReference type="EMBL" id="ATA88187.1"/>
    </source>
</evidence>
<dbReference type="KEGG" id="cgh:CGC50_08245"/>
<dbReference type="Gene3D" id="3.40.50.150">
    <property type="entry name" value="Vaccinia Virus protein VP39"/>
    <property type="match status" value="1"/>
</dbReference>
<gene>
    <name evidence="1" type="ORF">CGC50_08245</name>
</gene>
<dbReference type="Proteomes" id="UP000217250">
    <property type="component" value="Chromosome"/>
</dbReference>